<name>A0A8R7QJS3_TRIUA</name>
<evidence type="ECO:0000313" key="3">
    <source>
        <dbReference type="EnsemblPlants" id="TuG1812G0500004730.01.T01"/>
    </source>
</evidence>
<keyword evidence="1" id="KW-0507">mRNA processing</keyword>
<protein>
    <recommendedName>
        <fullName evidence="1">Cleavage and polyadenylation specificity factor subunit 2</fullName>
    </recommendedName>
    <alternativeName>
        <fullName evidence="1">Cleavage and polyadenylation specificity factor 100 kDa subunit</fullName>
    </alternativeName>
</protein>
<dbReference type="EnsemblPlants" id="TuG1812G0500004730.01.T01">
    <property type="protein sequence ID" value="TuG1812G0500004730.01.T01"/>
    <property type="gene ID" value="TuG1812G0500004730.01"/>
</dbReference>
<keyword evidence="1" id="KW-0539">Nucleus</keyword>
<keyword evidence="1" id="KW-0694">RNA-binding</keyword>
<dbReference type="InterPro" id="IPR027075">
    <property type="entry name" value="CPSF2"/>
</dbReference>
<reference evidence="3" key="3">
    <citation type="submission" date="2022-06" db="UniProtKB">
        <authorList>
            <consortium name="EnsemblPlants"/>
        </authorList>
    </citation>
    <scope>IDENTIFICATION</scope>
</reference>
<evidence type="ECO:0000259" key="2">
    <source>
        <dbReference type="Pfam" id="PF13299"/>
    </source>
</evidence>
<dbReference type="PANTHER" id="PTHR45922:SF1">
    <property type="entry name" value="CLEAVAGE AND POLYADENYLATION SPECIFICITY FACTOR SUBUNIT 2"/>
    <property type="match status" value="1"/>
</dbReference>
<feature type="domain" description="Cleavage and polyadenylation specificity factor 2 C-terminal" evidence="2">
    <location>
        <begin position="2"/>
        <end position="57"/>
    </location>
</feature>
<dbReference type="GO" id="GO:0003723">
    <property type="term" value="F:RNA binding"/>
    <property type="evidence" value="ECO:0007669"/>
    <property type="project" value="UniProtKB-KW"/>
</dbReference>
<dbReference type="Proteomes" id="UP000015106">
    <property type="component" value="Chromosome 5"/>
</dbReference>
<dbReference type="PANTHER" id="PTHR45922">
    <property type="entry name" value="CLEAVAGE AND POLYADENYLATION SPECIFICITY FACTOR SUBUNIT 2"/>
    <property type="match status" value="1"/>
</dbReference>
<dbReference type="AlphaFoldDB" id="A0A8R7QJS3"/>
<evidence type="ECO:0000313" key="4">
    <source>
        <dbReference type="Proteomes" id="UP000015106"/>
    </source>
</evidence>
<dbReference type="GO" id="GO:0005847">
    <property type="term" value="C:mRNA cleavage and polyadenylation specificity factor complex"/>
    <property type="evidence" value="ECO:0007669"/>
    <property type="project" value="InterPro"/>
</dbReference>
<accession>A0A8R7QJS3</accession>
<reference evidence="3" key="2">
    <citation type="submission" date="2018-03" db="EMBL/GenBank/DDBJ databases">
        <title>The Triticum urartu genome reveals the dynamic nature of wheat genome evolution.</title>
        <authorList>
            <person name="Ling H."/>
            <person name="Ma B."/>
            <person name="Shi X."/>
            <person name="Liu H."/>
            <person name="Dong L."/>
            <person name="Sun H."/>
            <person name="Cao Y."/>
            <person name="Gao Q."/>
            <person name="Zheng S."/>
            <person name="Li Y."/>
            <person name="Yu Y."/>
            <person name="Du H."/>
            <person name="Qi M."/>
            <person name="Li Y."/>
            <person name="Yu H."/>
            <person name="Cui Y."/>
            <person name="Wang N."/>
            <person name="Chen C."/>
            <person name="Wu H."/>
            <person name="Zhao Y."/>
            <person name="Zhang J."/>
            <person name="Li Y."/>
            <person name="Zhou W."/>
            <person name="Zhang B."/>
            <person name="Hu W."/>
            <person name="Eijk M."/>
            <person name="Tang J."/>
            <person name="Witsenboer H."/>
            <person name="Zhao S."/>
            <person name="Li Z."/>
            <person name="Zhang A."/>
            <person name="Wang D."/>
            <person name="Liang C."/>
        </authorList>
    </citation>
    <scope>NUCLEOTIDE SEQUENCE [LARGE SCALE GENOMIC DNA]</scope>
    <source>
        <strain evidence="3">cv. G1812</strain>
    </source>
</reference>
<sequence length="88" mass="9787">NKFQVEFAGGALRCGEYITVRKIGDSSQKGSTGSQQTVVEGPLCEDYYKIRELLYSQILLVVEVKRCAIVVCCTNRLVNRQVEIASLT</sequence>
<comment type="subcellular location">
    <subcellularLocation>
        <location evidence="1">Nucleus</location>
    </subcellularLocation>
</comment>
<keyword evidence="4" id="KW-1185">Reference proteome</keyword>
<dbReference type="GO" id="GO:0006398">
    <property type="term" value="P:mRNA 3'-end processing by stem-loop binding and cleavage"/>
    <property type="evidence" value="ECO:0007669"/>
    <property type="project" value="InterPro"/>
</dbReference>
<dbReference type="Gramene" id="TuG1812G0500004730.01.T01">
    <property type="protein sequence ID" value="TuG1812G0500004730.01.T01"/>
    <property type="gene ID" value="TuG1812G0500004730.01"/>
</dbReference>
<evidence type="ECO:0000256" key="1">
    <source>
        <dbReference type="RuleBase" id="RU365006"/>
    </source>
</evidence>
<dbReference type="Pfam" id="PF13299">
    <property type="entry name" value="CPSF100_C"/>
    <property type="match status" value="1"/>
</dbReference>
<organism evidence="3 4">
    <name type="scientific">Triticum urartu</name>
    <name type="common">Red wild einkorn</name>
    <name type="synonym">Crithodium urartu</name>
    <dbReference type="NCBI Taxonomy" id="4572"/>
    <lineage>
        <taxon>Eukaryota</taxon>
        <taxon>Viridiplantae</taxon>
        <taxon>Streptophyta</taxon>
        <taxon>Embryophyta</taxon>
        <taxon>Tracheophyta</taxon>
        <taxon>Spermatophyta</taxon>
        <taxon>Magnoliopsida</taxon>
        <taxon>Liliopsida</taxon>
        <taxon>Poales</taxon>
        <taxon>Poaceae</taxon>
        <taxon>BOP clade</taxon>
        <taxon>Pooideae</taxon>
        <taxon>Triticodae</taxon>
        <taxon>Triticeae</taxon>
        <taxon>Triticinae</taxon>
        <taxon>Triticum</taxon>
    </lineage>
</organism>
<dbReference type="InterPro" id="IPR025069">
    <property type="entry name" value="Cpsf2_C"/>
</dbReference>
<proteinExistence type="inferred from homology"/>
<reference evidence="4" key="1">
    <citation type="journal article" date="2013" name="Nature">
        <title>Draft genome of the wheat A-genome progenitor Triticum urartu.</title>
        <authorList>
            <person name="Ling H.Q."/>
            <person name="Zhao S."/>
            <person name="Liu D."/>
            <person name="Wang J."/>
            <person name="Sun H."/>
            <person name="Zhang C."/>
            <person name="Fan H."/>
            <person name="Li D."/>
            <person name="Dong L."/>
            <person name="Tao Y."/>
            <person name="Gao C."/>
            <person name="Wu H."/>
            <person name="Li Y."/>
            <person name="Cui Y."/>
            <person name="Guo X."/>
            <person name="Zheng S."/>
            <person name="Wang B."/>
            <person name="Yu K."/>
            <person name="Liang Q."/>
            <person name="Yang W."/>
            <person name="Lou X."/>
            <person name="Chen J."/>
            <person name="Feng M."/>
            <person name="Jian J."/>
            <person name="Zhang X."/>
            <person name="Luo G."/>
            <person name="Jiang Y."/>
            <person name="Liu J."/>
            <person name="Wang Z."/>
            <person name="Sha Y."/>
            <person name="Zhang B."/>
            <person name="Wu H."/>
            <person name="Tang D."/>
            <person name="Shen Q."/>
            <person name="Xue P."/>
            <person name="Zou S."/>
            <person name="Wang X."/>
            <person name="Liu X."/>
            <person name="Wang F."/>
            <person name="Yang Y."/>
            <person name="An X."/>
            <person name="Dong Z."/>
            <person name="Zhang K."/>
            <person name="Zhang X."/>
            <person name="Luo M.C."/>
            <person name="Dvorak J."/>
            <person name="Tong Y."/>
            <person name="Wang J."/>
            <person name="Yang H."/>
            <person name="Li Z."/>
            <person name="Wang D."/>
            <person name="Zhang A."/>
            <person name="Wang J."/>
        </authorList>
    </citation>
    <scope>NUCLEOTIDE SEQUENCE</scope>
    <source>
        <strain evidence="4">cv. G1812</strain>
    </source>
</reference>
<comment type="similarity">
    <text evidence="1">Belongs to the metallo-beta-lactamase superfamily. RNA-metabolizing metallo-beta-lactamase-like family. CPSF2/YSH1 subfamily.</text>
</comment>